<evidence type="ECO:0000313" key="2">
    <source>
        <dbReference type="Proteomes" id="UP000541558"/>
    </source>
</evidence>
<comment type="caution">
    <text evidence="1">The sequence shown here is derived from an EMBL/GenBank/DDBJ whole genome shotgun (WGS) entry which is preliminary data.</text>
</comment>
<name>A0A8H5B5S4_9AGAR</name>
<dbReference type="EMBL" id="JAACJK010000219">
    <property type="protein sequence ID" value="KAF5317181.1"/>
    <property type="molecule type" value="Genomic_DNA"/>
</dbReference>
<accession>A0A8H5B5S4</accession>
<keyword evidence="2" id="KW-1185">Reference proteome</keyword>
<protein>
    <submittedName>
        <fullName evidence="1">Uncharacterized protein</fullName>
    </submittedName>
</protein>
<reference evidence="1 2" key="1">
    <citation type="journal article" date="2020" name="ISME J.">
        <title>Uncovering the hidden diversity of litter-decomposition mechanisms in mushroom-forming fungi.</title>
        <authorList>
            <person name="Floudas D."/>
            <person name="Bentzer J."/>
            <person name="Ahren D."/>
            <person name="Johansson T."/>
            <person name="Persson P."/>
            <person name="Tunlid A."/>
        </authorList>
    </citation>
    <scope>NUCLEOTIDE SEQUENCE [LARGE SCALE GENOMIC DNA]</scope>
    <source>
        <strain evidence="1 2">CBS 175.51</strain>
    </source>
</reference>
<proteinExistence type="predicted"/>
<sequence length="107" mass="11620">MPTQIESARFASIASLDGSFVGKKLRIAGRYVKEAHRTTTQSIDSSRLLGYDAIHGQIVLLDADGKHTVTVDVGEVLDDSSTLWINERYGTMSVMGYVEESPVSNTG</sequence>
<evidence type="ECO:0000313" key="1">
    <source>
        <dbReference type="EMBL" id="KAF5317181.1"/>
    </source>
</evidence>
<gene>
    <name evidence="1" type="ORF">D9611_003944</name>
</gene>
<dbReference type="AlphaFoldDB" id="A0A8H5B5S4"/>
<organism evidence="1 2">
    <name type="scientific">Ephemerocybe angulata</name>
    <dbReference type="NCBI Taxonomy" id="980116"/>
    <lineage>
        <taxon>Eukaryota</taxon>
        <taxon>Fungi</taxon>
        <taxon>Dikarya</taxon>
        <taxon>Basidiomycota</taxon>
        <taxon>Agaricomycotina</taxon>
        <taxon>Agaricomycetes</taxon>
        <taxon>Agaricomycetidae</taxon>
        <taxon>Agaricales</taxon>
        <taxon>Agaricineae</taxon>
        <taxon>Psathyrellaceae</taxon>
        <taxon>Ephemerocybe</taxon>
    </lineage>
</organism>
<dbReference type="OrthoDB" id="3258172at2759"/>
<dbReference type="Proteomes" id="UP000541558">
    <property type="component" value="Unassembled WGS sequence"/>
</dbReference>